<dbReference type="EMBL" id="JARQZJ010000093">
    <property type="protein sequence ID" value="KAK9884492.1"/>
    <property type="molecule type" value="Genomic_DNA"/>
</dbReference>
<dbReference type="PANTHER" id="PTHR43372">
    <property type="entry name" value="FATTY-ACID AMIDE HYDROLASE"/>
    <property type="match status" value="1"/>
</dbReference>
<sequence>MSLVIYFWAYSLRVLNFLLYPFLFHVPERNRRSVSPPTDDLLKISATKLSKLIRTRKLTSQDVVKAYIKRIKEVNHLLNAVVEDRFEEALKEAESIDIFLEHTPLKEEELEDSKPLLGVPVTIKECCSISGLSQCIGTVSRIGIKSDTDGEAVRRLKDSGAIPLLVSNTPEMCIGWYCDNNVTGTTCNPYDITRNSGASSGGEGALLGSGASVIGIGSDVGGSVRFPAMCCGVFGHKPTPRFIPSKGHYPLCPDKKLLDYFTIGPLTRYAEDLKLVMSVLCGDKSEELKLRDKVDLSKLRIYVMEEIRRSAINPPVDNEIKTIIKKGAQFLERTKKSEIVEKHNFEDYFFDSFEISMSLICQLEGSPNLLKGENQSSFVELLKALIGKSEFTIGYLTTLFFQEHKNVICNEKHSLLNAELKEKIMEKLGENGVILCPTFSSEAPKHGEIFFKYLGLSYLVIFNTLGLPATHVPCGLSSNGLPIGIQVVASPGQDRLCLAVAEELEKCFGGWIPPNNPKYVDNEF</sequence>
<evidence type="ECO:0000313" key="4">
    <source>
        <dbReference type="EMBL" id="KAK9884492.1"/>
    </source>
</evidence>
<feature type="active site" description="Acyl-ester intermediate" evidence="2">
    <location>
        <position position="223"/>
    </location>
</feature>
<evidence type="ECO:0000313" key="5">
    <source>
        <dbReference type="Proteomes" id="UP001431783"/>
    </source>
</evidence>
<protein>
    <recommendedName>
        <fullName evidence="3">Amidase domain-containing protein</fullName>
    </recommendedName>
</protein>
<dbReference type="Proteomes" id="UP001431783">
    <property type="component" value="Unassembled WGS sequence"/>
</dbReference>
<dbReference type="InterPro" id="IPR023631">
    <property type="entry name" value="Amidase_dom"/>
</dbReference>
<dbReference type="InterPro" id="IPR052739">
    <property type="entry name" value="FAAH2"/>
</dbReference>
<dbReference type="GO" id="GO:0012505">
    <property type="term" value="C:endomembrane system"/>
    <property type="evidence" value="ECO:0007669"/>
    <property type="project" value="TreeGrafter"/>
</dbReference>
<dbReference type="InterPro" id="IPR036928">
    <property type="entry name" value="AS_sf"/>
</dbReference>
<comment type="caution">
    <text evidence="4">The sequence shown here is derived from an EMBL/GenBank/DDBJ whole genome shotgun (WGS) entry which is preliminary data.</text>
</comment>
<proteinExistence type="inferred from homology"/>
<feature type="active site" description="Charge relay system" evidence="2">
    <location>
        <position position="199"/>
    </location>
</feature>
<name>A0AAW1UWY8_9CUCU</name>
<dbReference type="Pfam" id="PF01425">
    <property type="entry name" value="Amidase"/>
    <property type="match status" value="1"/>
</dbReference>
<comment type="similarity">
    <text evidence="1">Belongs to the amidase family.</text>
</comment>
<reference evidence="4 5" key="1">
    <citation type="submission" date="2023-03" db="EMBL/GenBank/DDBJ databases">
        <title>Genome insight into feeding habits of ladybird beetles.</title>
        <authorList>
            <person name="Li H.-S."/>
            <person name="Huang Y.-H."/>
            <person name="Pang H."/>
        </authorList>
    </citation>
    <scope>NUCLEOTIDE SEQUENCE [LARGE SCALE GENOMIC DNA]</scope>
    <source>
        <strain evidence="4">SYSU_2023b</strain>
        <tissue evidence="4">Whole body</tissue>
    </source>
</reference>
<keyword evidence="5" id="KW-1185">Reference proteome</keyword>
<dbReference type="InterPro" id="IPR020556">
    <property type="entry name" value="Amidase_CS"/>
</dbReference>
<accession>A0AAW1UWY8</accession>
<dbReference type="SUPFAM" id="SSF75304">
    <property type="entry name" value="Amidase signature (AS) enzymes"/>
    <property type="match status" value="1"/>
</dbReference>
<dbReference type="AlphaFoldDB" id="A0AAW1UWY8"/>
<dbReference type="PANTHER" id="PTHR43372:SF3">
    <property type="entry name" value="AT07710P-RELATED"/>
    <property type="match status" value="1"/>
</dbReference>
<evidence type="ECO:0000259" key="3">
    <source>
        <dbReference type="Pfam" id="PF01425"/>
    </source>
</evidence>
<dbReference type="PROSITE" id="PS00571">
    <property type="entry name" value="AMIDASES"/>
    <property type="match status" value="1"/>
</dbReference>
<organism evidence="4 5">
    <name type="scientific">Henosepilachna vigintioctopunctata</name>
    <dbReference type="NCBI Taxonomy" id="420089"/>
    <lineage>
        <taxon>Eukaryota</taxon>
        <taxon>Metazoa</taxon>
        <taxon>Ecdysozoa</taxon>
        <taxon>Arthropoda</taxon>
        <taxon>Hexapoda</taxon>
        <taxon>Insecta</taxon>
        <taxon>Pterygota</taxon>
        <taxon>Neoptera</taxon>
        <taxon>Endopterygota</taxon>
        <taxon>Coleoptera</taxon>
        <taxon>Polyphaga</taxon>
        <taxon>Cucujiformia</taxon>
        <taxon>Coccinelloidea</taxon>
        <taxon>Coccinellidae</taxon>
        <taxon>Epilachninae</taxon>
        <taxon>Epilachnini</taxon>
        <taxon>Henosepilachna</taxon>
    </lineage>
</organism>
<gene>
    <name evidence="4" type="ORF">WA026_007334</name>
</gene>
<evidence type="ECO:0000256" key="2">
    <source>
        <dbReference type="PIRSR" id="PIRSR001221-1"/>
    </source>
</evidence>
<evidence type="ECO:0000256" key="1">
    <source>
        <dbReference type="ARBA" id="ARBA00009199"/>
    </source>
</evidence>
<dbReference type="Gene3D" id="3.90.1300.10">
    <property type="entry name" value="Amidase signature (AS) domain"/>
    <property type="match status" value="1"/>
</dbReference>
<dbReference type="PIRSF" id="PIRSF001221">
    <property type="entry name" value="Amidase_fungi"/>
    <property type="match status" value="1"/>
</dbReference>
<feature type="domain" description="Amidase" evidence="3">
    <location>
        <begin position="62"/>
        <end position="498"/>
    </location>
</feature>
<feature type="active site" description="Charge relay system" evidence="2">
    <location>
        <position position="124"/>
    </location>
</feature>